<sequence length="40" mass="4540">MLSMNVSRAWSLDQCGGLVDMQRILDSLYIEAVSVRTFPH</sequence>
<reference evidence="1" key="1">
    <citation type="submission" date="2014-09" db="EMBL/GenBank/DDBJ databases">
        <authorList>
            <person name="Magalhaes I.L.F."/>
            <person name="Oliveira U."/>
            <person name="Santos F.R."/>
            <person name="Vidigal T.H.D.A."/>
            <person name="Brescovit A.D."/>
            <person name="Santos A.J."/>
        </authorList>
    </citation>
    <scope>NUCLEOTIDE SEQUENCE</scope>
    <source>
        <tissue evidence="1">Shoot tissue taken approximately 20 cm above the soil surface</tissue>
    </source>
</reference>
<dbReference type="EMBL" id="GBRH01168536">
    <property type="protein sequence ID" value="JAE29360.1"/>
    <property type="molecule type" value="Transcribed_RNA"/>
</dbReference>
<dbReference type="AlphaFoldDB" id="A0A0A9GWI4"/>
<accession>A0A0A9GWI4</accession>
<evidence type="ECO:0000313" key="1">
    <source>
        <dbReference type="EMBL" id="JAE29360.1"/>
    </source>
</evidence>
<organism evidence="1">
    <name type="scientific">Arundo donax</name>
    <name type="common">Giant reed</name>
    <name type="synonym">Donax arundinaceus</name>
    <dbReference type="NCBI Taxonomy" id="35708"/>
    <lineage>
        <taxon>Eukaryota</taxon>
        <taxon>Viridiplantae</taxon>
        <taxon>Streptophyta</taxon>
        <taxon>Embryophyta</taxon>
        <taxon>Tracheophyta</taxon>
        <taxon>Spermatophyta</taxon>
        <taxon>Magnoliopsida</taxon>
        <taxon>Liliopsida</taxon>
        <taxon>Poales</taxon>
        <taxon>Poaceae</taxon>
        <taxon>PACMAD clade</taxon>
        <taxon>Arundinoideae</taxon>
        <taxon>Arundineae</taxon>
        <taxon>Arundo</taxon>
    </lineage>
</organism>
<name>A0A0A9GWI4_ARUDO</name>
<reference evidence="1" key="2">
    <citation type="journal article" date="2015" name="Data Brief">
        <title>Shoot transcriptome of the giant reed, Arundo donax.</title>
        <authorList>
            <person name="Barrero R.A."/>
            <person name="Guerrero F.D."/>
            <person name="Moolhuijzen P."/>
            <person name="Goolsby J.A."/>
            <person name="Tidwell J."/>
            <person name="Bellgard S.E."/>
            <person name="Bellgard M.I."/>
        </authorList>
    </citation>
    <scope>NUCLEOTIDE SEQUENCE</scope>
    <source>
        <tissue evidence="1">Shoot tissue taken approximately 20 cm above the soil surface</tissue>
    </source>
</reference>
<protein>
    <submittedName>
        <fullName evidence="1">Uncharacterized protein</fullName>
    </submittedName>
</protein>
<proteinExistence type="predicted"/>